<dbReference type="InterPro" id="IPR029063">
    <property type="entry name" value="SAM-dependent_MTases_sf"/>
</dbReference>
<organism evidence="1 2">
    <name type="scientific">Paludibaculum fermentans</name>
    <dbReference type="NCBI Taxonomy" id="1473598"/>
    <lineage>
        <taxon>Bacteria</taxon>
        <taxon>Pseudomonadati</taxon>
        <taxon>Acidobacteriota</taxon>
        <taxon>Terriglobia</taxon>
        <taxon>Bryobacterales</taxon>
        <taxon>Bryobacteraceae</taxon>
        <taxon>Paludibaculum</taxon>
    </lineage>
</organism>
<gene>
    <name evidence="1" type="ORF">IRI77_19830</name>
</gene>
<sequence length="206" mass="23672">MLNLRRRIFDEKGQCGVQSVRGVTDAGFALGTAISRVVCSHLLVRPWITSDAFRFLKKQVRPGMRVFEWGSGMSTLWYDQQGFEVHAVEDNAQWADIVRKKLRRGSLYHLSGQDYVQKIGAFEKDYFDIITVDGRHRLACYRQLLERRRPGLIAIIDNTDKDRHGGDLLEVDRDLDKLPDARVFRFPGYAAGSFFAQETSIVVFEK</sequence>
<dbReference type="AlphaFoldDB" id="A0A7S7NK62"/>
<dbReference type="Gene3D" id="3.40.50.150">
    <property type="entry name" value="Vaccinia Virus protein VP39"/>
    <property type="match status" value="2"/>
</dbReference>
<dbReference type="KEGG" id="pfer:IRI77_19830"/>
<dbReference type="EMBL" id="CP063849">
    <property type="protein sequence ID" value="QOY85092.1"/>
    <property type="molecule type" value="Genomic_DNA"/>
</dbReference>
<reference evidence="1 2" key="1">
    <citation type="submission" date="2020-10" db="EMBL/GenBank/DDBJ databases">
        <title>Complete genome sequence of Paludibaculum fermentans P105T, a facultatively anaerobic acidobacterium capable of dissimilatory Fe(III) reduction.</title>
        <authorList>
            <person name="Dedysh S.N."/>
            <person name="Beletsky A.V."/>
            <person name="Kulichevskaya I.S."/>
            <person name="Mardanov A.V."/>
            <person name="Ravin N.V."/>
        </authorList>
    </citation>
    <scope>NUCLEOTIDE SEQUENCE [LARGE SCALE GENOMIC DNA]</scope>
    <source>
        <strain evidence="1 2">P105</strain>
    </source>
</reference>
<evidence type="ECO:0000313" key="2">
    <source>
        <dbReference type="Proteomes" id="UP000593892"/>
    </source>
</evidence>
<name>A0A7S7NK62_PALFE</name>
<protein>
    <recommendedName>
        <fullName evidence="3">Class I SAM-dependent methyltransferase</fullName>
    </recommendedName>
</protein>
<accession>A0A7S7NK62</accession>
<dbReference type="SUPFAM" id="SSF53335">
    <property type="entry name" value="S-adenosyl-L-methionine-dependent methyltransferases"/>
    <property type="match status" value="1"/>
</dbReference>
<keyword evidence="2" id="KW-1185">Reference proteome</keyword>
<proteinExistence type="predicted"/>
<evidence type="ECO:0008006" key="3">
    <source>
        <dbReference type="Google" id="ProtNLM"/>
    </source>
</evidence>
<dbReference type="RefSeq" id="WP_194446762.1">
    <property type="nucleotide sequence ID" value="NZ_CP063849.1"/>
</dbReference>
<dbReference type="Proteomes" id="UP000593892">
    <property type="component" value="Chromosome"/>
</dbReference>
<evidence type="ECO:0000313" key="1">
    <source>
        <dbReference type="EMBL" id="QOY85092.1"/>
    </source>
</evidence>